<keyword evidence="12 19" id="KW-1133">Transmembrane helix</keyword>
<feature type="transmembrane region" description="Helical" evidence="19">
    <location>
        <begin position="114"/>
        <end position="132"/>
    </location>
</feature>
<keyword evidence="9 20" id="KW-0808">Transferase</keyword>
<accession>A0A645E447</accession>
<evidence type="ECO:0000256" key="5">
    <source>
        <dbReference type="ARBA" id="ARBA00013200"/>
    </source>
</evidence>
<evidence type="ECO:0000256" key="9">
    <source>
        <dbReference type="ARBA" id="ARBA00022679"/>
    </source>
</evidence>
<dbReference type="PANTHER" id="PTHR34148:SF1">
    <property type="entry name" value="ADENOSYLCOBINAMIDE-GDP RIBAZOLETRANSFERASE"/>
    <property type="match status" value="1"/>
</dbReference>
<evidence type="ECO:0000256" key="4">
    <source>
        <dbReference type="ARBA" id="ARBA00010561"/>
    </source>
</evidence>
<evidence type="ECO:0000256" key="10">
    <source>
        <dbReference type="ARBA" id="ARBA00022692"/>
    </source>
</evidence>
<gene>
    <name evidence="20" type="primary">cobV_6</name>
    <name evidence="20" type="ORF">SDC9_143501</name>
</gene>
<keyword evidence="8" id="KW-0169">Cobalamin biosynthesis</keyword>
<keyword evidence="13 19" id="KW-0472">Membrane</keyword>
<evidence type="ECO:0000256" key="19">
    <source>
        <dbReference type="SAM" id="Phobius"/>
    </source>
</evidence>
<evidence type="ECO:0000256" key="16">
    <source>
        <dbReference type="ARBA" id="ARBA00032853"/>
    </source>
</evidence>
<dbReference type="GO" id="GO:0005886">
    <property type="term" value="C:plasma membrane"/>
    <property type="evidence" value="ECO:0007669"/>
    <property type="project" value="UniProtKB-SubCell"/>
</dbReference>
<comment type="function">
    <text evidence="14">Joins adenosylcobinamide-GDP and alpha-ribazole to generate adenosylcobalamin (Ado-cobalamin). Also synthesizes adenosylcobalamin 5'-phosphate from adenosylcobinamide-GDP and alpha-ribazole 5'-phosphate.</text>
</comment>
<dbReference type="GO" id="GO:0008818">
    <property type="term" value="F:cobalamin 5'-phosphate synthase activity"/>
    <property type="evidence" value="ECO:0007669"/>
    <property type="project" value="InterPro"/>
</dbReference>
<evidence type="ECO:0000256" key="2">
    <source>
        <dbReference type="ARBA" id="ARBA00004651"/>
    </source>
</evidence>
<comment type="catalytic activity">
    <reaction evidence="17">
        <text>alpha-ribazole + adenosylcob(III)inamide-GDP = adenosylcob(III)alamin + GMP + H(+)</text>
        <dbReference type="Rhea" id="RHEA:16049"/>
        <dbReference type="ChEBI" id="CHEBI:10329"/>
        <dbReference type="ChEBI" id="CHEBI:15378"/>
        <dbReference type="ChEBI" id="CHEBI:18408"/>
        <dbReference type="ChEBI" id="CHEBI:58115"/>
        <dbReference type="ChEBI" id="CHEBI:60487"/>
        <dbReference type="EC" id="2.7.8.26"/>
    </reaction>
</comment>
<comment type="subcellular location">
    <subcellularLocation>
        <location evidence="2">Cell membrane</location>
        <topology evidence="2">Multi-pass membrane protein</topology>
    </subcellularLocation>
</comment>
<feature type="transmembrane region" description="Helical" evidence="19">
    <location>
        <begin position="187"/>
        <end position="216"/>
    </location>
</feature>
<dbReference type="GO" id="GO:0051073">
    <property type="term" value="F:adenosylcobinamide-GDP ribazoletransferase activity"/>
    <property type="evidence" value="ECO:0007669"/>
    <property type="project" value="UniProtKB-EC"/>
</dbReference>
<feature type="transmembrane region" description="Helical" evidence="19">
    <location>
        <begin position="62"/>
        <end position="80"/>
    </location>
</feature>
<evidence type="ECO:0000256" key="15">
    <source>
        <dbReference type="ARBA" id="ARBA00032605"/>
    </source>
</evidence>
<feature type="transmembrane region" description="Helical" evidence="19">
    <location>
        <begin position="36"/>
        <end position="56"/>
    </location>
</feature>
<dbReference type="Pfam" id="PF02654">
    <property type="entry name" value="CobS"/>
    <property type="match status" value="1"/>
</dbReference>
<evidence type="ECO:0000256" key="13">
    <source>
        <dbReference type="ARBA" id="ARBA00023136"/>
    </source>
</evidence>
<feature type="transmembrane region" description="Helical" evidence="19">
    <location>
        <begin position="236"/>
        <end position="255"/>
    </location>
</feature>
<keyword evidence="10 19" id="KW-0812">Transmembrane</keyword>
<name>A0A645E447_9ZZZZ</name>
<evidence type="ECO:0000256" key="12">
    <source>
        <dbReference type="ARBA" id="ARBA00022989"/>
    </source>
</evidence>
<organism evidence="20">
    <name type="scientific">bioreactor metagenome</name>
    <dbReference type="NCBI Taxonomy" id="1076179"/>
    <lineage>
        <taxon>unclassified sequences</taxon>
        <taxon>metagenomes</taxon>
        <taxon>ecological metagenomes</taxon>
    </lineage>
</organism>
<comment type="pathway">
    <text evidence="3">Cofactor biosynthesis; adenosylcobalamin biosynthesis; adenosylcobalamin from cob(II)yrinate a,c-diamide: step 7/7.</text>
</comment>
<proteinExistence type="inferred from homology"/>
<evidence type="ECO:0000256" key="1">
    <source>
        <dbReference type="ARBA" id="ARBA00001946"/>
    </source>
</evidence>
<comment type="catalytic activity">
    <reaction evidence="18">
        <text>alpha-ribazole 5'-phosphate + adenosylcob(III)inamide-GDP = adenosylcob(III)alamin 5'-phosphate + GMP + H(+)</text>
        <dbReference type="Rhea" id="RHEA:23560"/>
        <dbReference type="ChEBI" id="CHEBI:15378"/>
        <dbReference type="ChEBI" id="CHEBI:57918"/>
        <dbReference type="ChEBI" id="CHEBI:58115"/>
        <dbReference type="ChEBI" id="CHEBI:60487"/>
        <dbReference type="ChEBI" id="CHEBI:60493"/>
        <dbReference type="EC" id="2.7.8.26"/>
    </reaction>
</comment>
<evidence type="ECO:0000256" key="3">
    <source>
        <dbReference type="ARBA" id="ARBA00004663"/>
    </source>
</evidence>
<evidence type="ECO:0000256" key="17">
    <source>
        <dbReference type="ARBA" id="ARBA00048623"/>
    </source>
</evidence>
<evidence type="ECO:0000256" key="7">
    <source>
        <dbReference type="ARBA" id="ARBA00022475"/>
    </source>
</evidence>
<evidence type="ECO:0000256" key="14">
    <source>
        <dbReference type="ARBA" id="ARBA00025228"/>
    </source>
</evidence>
<evidence type="ECO:0000313" key="20">
    <source>
        <dbReference type="EMBL" id="MPM96341.1"/>
    </source>
</evidence>
<dbReference type="GO" id="GO:0009236">
    <property type="term" value="P:cobalamin biosynthetic process"/>
    <property type="evidence" value="ECO:0007669"/>
    <property type="project" value="UniProtKB-UniPathway"/>
</dbReference>
<dbReference type="EC" id="2.7.8.26" evidence="5"/>
<comment type="cofactor">
    <cofactor evidence="1">
        <name>Mg(2+)</name>
        <dbReference type="ChEBI" id="CHEBI:18420"/>
    </cofactor>
</comment>
<sequence length="264" mass="28257">MKQFVQDVLHSIATAFMMFSRVPMPRTEWKPEHMRYTLAGFPLVGVALGLLLALWWLLCRWLAFDSIFFGAGVALLPVLFTGGIHLDGFCDTVDAISSHAEPEKKKAILKDPHVGAFAVIGVASYLIADFALGTQLDGDHLSVVILFCIPVMSRAVAGYCSVSAQSSGAGLLSGMADAAAETKTKSALTACFIVTAIAMLAVSPLAGLFVTLGAGLSGWLVGRMAKKEFGGMSGDLAGYLVQVSELVMLGLLILLQRVIWIWFW</sequence>
<comment type="caution">
    <text evidence="20">The sequence shown here is derived from an EMBL/GenBank/DDBJ whole genome shotgun (WGS) entry which is preliminary data.</text>
</comment>
<dbReference type="InterPro" id="IPR003805">
    <property type="entry name" value="CobS"/>
</dbReference>
<keyword evidence="7" id="KW-1003">Cell membrane</keyword>
<dbReference type="HAMAP" id="MF_00719">
    <property type="entry name" value="CobS"/>
    <property type="match status" value="1"/>
</dbReference>
<dbReference type="PANTHER" id="PTHR34148">
    <property type="entry name" value="ADENOSYLCOBINAMIDE-GDP RIBAZOLETRANSFERASE"/>
    <property type="match status" value="1"/>
</dbReference>
<protein>
    <recommendedName>
        <fullName evidence="6">Adenosylcobinamide-GDP ribazoletransferase</fullName>
        <ecNumber evidence="5">2.7.8.26</ecNumber>
    </recommendedName>
    <alternativeName>
        <fullName evidence="16">Cobalamin synthase</fullName>
    </alternativeName>
    <alternativeName>
        <fullName evidence="15">Cobalamin-5'-phosphate synthase</fullName>
    </alternativeName>
</protein>
<reference evidence="20" key="1">
    <citation type="submission" date="2019-08" db="EMBL/GenBank/DDBJ databases">
        <authorList>
            <person name="Kucharzyk K."/>
            <person name="Murdoch R.W."/>
            <person name="Higgins S."/>
            <person name="Loffler F."/>
        </authorList>
    </citation>
    <scope>NUCLEOTIDE SEQUENCE</scope>
</reference>
<comment type="similarity">
    <text evidence="4">Belongs to the CobS family.</text>
</comment>
<dbReference type="EMBL" id="VSSQ01042728">
    <property type="protein sequence ID" value="MPM96341.1"/>
    <property type="molecule type" value="Genomic_DNA"/>
</dbReference>
<dbReference type="AlphaFoldDB" id="A0A645E447"/>
<dbReference type="UniPathway" id="UPA00148">
    <property type="reaction ID" value="UER00238"/>
</dbReference>
<evidence type="ECO:0000256" key="8">
    <source>
        <dbReference type="ARBA" id="ARBA00022573"/>
    </source>
</evidence>
<evidence type="ECO:0000256" key="6">
    <source>
        <dbReference type="ARBA" id="ARBA00015850"/>
    </source>
</evidence>
<evidence type="ECO:0000256" key="11">
    <source>
        <dbReference type="ARBA" id="ARBA00022842"/>
    </source>
</evidence>
<evidence type="ECO:0000256" key="18">
    <source>
        <dbReference type="ARBA" id="ARBA00049504"/>
    </source>
</evidence>
<keyword evidence="11" id="KW-0460">Magnesium</keyword>
<feature type="transmembrane region" description="Helical" evidence="19">
    <location>
        <begin position="144"/>
        <end position="166"/>
    </location>
</feature>